<feature type="modified residue" description="4-aspartylphosphate" evidence="1">
    <location>
        <position position="59"/>
    </location>
</feature>
<organism evidence="3 4">
    <name type="scientific">Dyadobacter sandarakinus</name>
    <dbReference type="NCBI Taxonomy" id="2747268"/>
    <lineage>
        <taxon>Bacteria</taxon>
        <taxon>Pseudomonadati</taxon>
        <taxon>Bacteroidota</taxon>
        <taxon>Cytophagia</taxon>
        <taxon>Cytophagales</taxon>
        <taxon>Spirosomataceae</taxon>
        <taxon>Dyadobacter</taxon>
    </lineage>
</organism>
<keyword evidence="1" id="KW-0597">Phosphoprotein</keyword>
<dbReference type="Proteomes" id="UP000612680">
    <property type="component" value="Chromosome"/>
</dbReference>
<dbReference type="RefSeq" id="WP_204661839.1">
    <property type="nucleotide sequence ID" value="NZ_CP056775.1"/>
</dbReference>
<evidence type="ECO:0000313" key="4">
    <source>
        <dbReference type="Proteomes" id="UP000612680"/>
    </source>
</evidence>
<protein>
    <submittedName>
        <fullName evidence="3">Response regulator</fullName>
    </submittedName>
</protein>
<dbReference type="InterPro" id="IPR011006">
    <property type="entry name" value="CheY-like_superfamily"/>
</dbReference>
<sequence>MQSLIQVFIVDDDIDDQEIFSLIFEGADDRVSCTFANNGLHALDKLANGSVNPHLIFVDINMPKMNGIELLTRLKSQPHLPDTPVYMLSTSAEKNIIEQCISLGATGFIQKQANMDELKTAFINIIQNLASSL</sequence>
<evidence type="ECO:0000259" key="2">
    <source>
        <dbReference type="PROSITE" id="PS50110"/>
    </source>
</evidence>
<proteinExistence type="predicted"/>
<dbReference type="PANTHER" id="PTHR44520:SF2">
    <property type="entry name" value="RESPONSE REGULATOR RCP1"/>
    <property type="match status" value="1"/>
</dbReference>
<evidence type="ECO:0000256" key="1">
    <source>
        <dbReference type="PROSITE-ProRule" id="PRU00169"/>
    </source>
</evidence>
<keyword evidence="4" id="KW-1185">Reference proteome</keyword>
<name>A0ABX7I3H5_9BACT</name>
<dbReference type="InterPro" id="IPR001789">
    <property type="entry name" value="Sig_transdc_resp-reg_receiver"/>
</dbReference>
<feature type="domain" description="Response regulatory" evidence="2">
    <location>
        <begin position="6"/>
        <end position="126"/>
    </location>
</feature>
<accession>A0ABX7I3H5</accession>
<dbReference type="InterPro" id="IPR052893">
    <property type="entry name" value="TCS_response_regulator"/>
</dbReference>
<dbReference type="SUPFAM" id="SSF52172">
    <property type="entry name" value="CheY-like"/>
    <property type="match status" value="1"/>
</dbReference>
<dbReference type="EMBL" id="CP056775">
    <property type="protein sequence ID" value="QRR00619.1"/>
    <property type="molecule type" value="Genomic_DNA"/>
</dbReference>
<evidence type="ECO:0000313" key="3">
    <source>
        <dbReference type="EMBL" id="QRR00619.1"/>
    </source>
</evidence>
<gene>
    <name evidence="3" type="ORF">HWI92_06705</name>
</gene>
<reference evidence="3 4" key="1">
    <citation type="submission" date="2020-06" db="EMBL/GenBank/DDBJ databases">
        <title>Dyadobacter sandarakinus sp. nov., isolated from the soil of the Arctic Yellow River Station.</title>
        <authorList>
            <person name="Zhang Y."/>
            <person name="Peng F."/>
        </authorList>
    </citation>
    <scope>NUCLEOTIDE SEQUENCE [LARGE SCALE GENOMIC DNA]</scope>
    <source>
        <strain evidence="3 4">Q3-56</strain>
    </source>
</reference>
<dbReference type="Pfam" id="PF00072">
    <property type="entry name" value="Response_reg"/>
    <property type="match status" value="1"/>
</dbReference>
<dbReference type="PANTHER" id="PTHR44520">
    <property type="entry name" value="RESPONSE REGULATOR RCP1-RELATED"/>
    <property type="match status" value="1"/>
</dbReference>
<dbReference type="SMART" id="SM00448">
    <property type="entry name" value="REC"/>
    <property type="match status" value="1"/>
</dbReference>
<dbReference type="PROSITE" id="PS50110">
    <property type="entry name" value="RESPONSE_REGULATORY"/>
    <property type="match status" value="1"/>
</dbReference>
<dbReference type="Gene3D" id="3.40.50.2300">
    <property type="match status" value="1"/>
</dbReference>